<gene>
    <name evidence="8" type="ORF">G5B36_16685</name>
    <name evidence="7" type="ORF">L0N08_17410</name>
</gene>
<dbReference type="PROSITE" id="PS00041">
    <property type="entry name" value="HTH_ARAC_FAMILY_1"/>
    <property type="match status" value="1"/>
</dbReference>
<dbReference type="InterPro" id="IPR016181">
    <property type="entry name" value="Acyl_CoA_acyltransferase"/>
</dbReference>
<dbReference type="Pfam" id="PF12833">
    <property type="entry name" value="HTH_18"/>
    <property type="match status" value="1"/>
</dbReference>
<dbReference type="PANTHER" id="PTHR47504:SF5">
    <property type="entry name" value="RIGHT ORIGIN-BINDING PROTEIN"/>
    <property type="match status" value="1"/>
</dbReference>
<evidence type="ECO:0000256" key="4">
    <source>
        <dbReference type="SAM" id="MobiDB-lite"/>
    </source>
</evidence>
<comment type="caution">
    <text evidence="7">The sequence shown here is derived from an EMBL/GenBank/DDBJ whole genome shotgun (WGS) entry which is preliminary data.</text>
</comment>
<dbReference type="EMBL" id="JAKNGE010000022">
    <property type="protein sequence ID" value="MCG4747204.1"/>
    <property type="molecule type" value="Genomic_DNA"/>
</dbReference>
<reference evidence="8 9" key="1">
    <citation type="journal article" date="2020" name="Cell Host Microbe">
        <title>Functional and Genomic Variation between Human-Derived Isolates of Lachnospiraceae Reveals Inter- and Intra-Species Diversity.</title>
        <authorList>
            <person name="Sorbara M.T."/>
            <person name="Littmann E.R."/>
            <person name="Fontana E."/>
            <person name="Moody T.U."/>
            <person name="Kohout C.E."/>
            <person name="Gjonbalaj M."/>
            <person name="Eaton V."/>
            <person name="Seok R."/>
            <person name="Leiner I.M."/>
            <person name="Pamer E.G."/>
        </authorList>
    </citation>
    <scope>NUCLEOTIDE SEQUENCE [LARGE SCALE GENOMIC DNA]</scope>
    <source>
        <strain evidence="8 9">MSK.1.17</strain>
    </source>
</reference>
<dbReference type="PANTHER" id="PTHR47504">
    <property type="entry name" value="RIGHT ORIGIN-BINDING PROTEIN"/>
    <property type="match status" value="1"/>
</dbReference>
<dbReference type="SUPFAM" id="SSF46689">
    <property type="entry name" value="Homeodomain-like"/>
    <property type="match status" value="2"/>
</dbReference>
<keyword evidence="2" id="KW-0238">DNA-binding</keyword>
<dbReference type="GO" id="GO:0043565">
    <property type="term" value="F:sequence-specific DNA binding"/>
    <property type="evidence" value="ECO:0007669"/>
    <property type="project" value="InterPro"/>
</dbReference>
<reference evidence="7" key="3">
    <citation type="submission" date="2022-01" db="EMBL/GenBank/DDBJ databases">
        <title>Collection of gut derived symbiotic bacterial strains cultured from healthy donors.</title>
        <authorList>
            <person name="Lin H."/>
            <person name="Kohout C."/>
            <person name="Waligurski E."/>
            <person name="Pamer E.G."/>
        </authorList>
    </citation>
    <scope>NUCLEOTIDE SEQUENCE</scope>
    <source>
        <strain evidence="7">DFI.6.55</strain>
    </source>
</reference>
<dbReference type="SUPFAM" id="SSF55729">
    <property type="entry name" value="Acyl-CoA N-acyltransferases (Nat)"/>
    <property type="match status" value="1"/>
</dbReference>
<dbReference type="InterPro" id="IPR050959">
    <property type="entry name" value="MarA-like"/>
</dbReference>
<evidence type="ECO:0000313" key="8">
    <source>
        <dbReference type="EMBL" id="NSJ50326.1"/>
    </source>
</evidence>
<dbReference type="PROSITE" id="PS01124">
    <property type="entry name" value="HTH_ARAC_FAMILY_2"/>
    <property type="match status" value="1"/>
</dbReference>
<evidence type="ECO:0000259" key="5">
    <source>
        <dbReference type="PROSITE" id="PS01124"/>
    </source>
</evidence>
<protein>
    <submittedName>
        <fullName evidence="7">AraC family transcriptional regulator</fullName>
    </submittedName>
    <submittedName>
        <fullName evidence="8">Helix-turn-helix domain-containing protein</fullName>
    </submittedName>
</protein>
<dbReference type="InterPro" id="IPR000182">
    <property type="entry name" value="GNAT_dom"/>
</dbReference>
<reference evidence="8" key="2">
    <citation type="submission" date="2020-02" db="EMBL/GenBank/DDBJ databases">
        <authorList>
            <person name="Littmann E."/>
            <person name="Sorbara M."/>
        </authorList>
    </citation>
    <scope>NUCLEOTIDE SEQUENCE</scope>
    <source>
        <strain evidence="8">MSK.1.17</strain>
    </source>
</reference>
<dbReference type="GO" id="GO:0003700">
    <property type="term" value="F:DNA-binding transcription factor activity"/>
    <property type="evidence" value="ECO:0007669"/>
    <property type="project" value="InterPro"/>
</dbReference>
<dbReference type="Proteomes" id="UP001299608">
    <property type="component" value="Unassembled WGS sequence"/>
</dbReference>
<dbReference type="Proteomes" id="UP000669239">
    <property type="component" value="Unassembled WGS sequence"/>
</dbReference>
<dbReference type="InterPro" id="IPR009057">
    <property type="entry name" value="Homeodomain-like_sf"/>
</dbReference>
<proteinExistence type="predicted"/>
<feature type="domain" description="HTH araC/xylS-type" evidence="5">
    <location>
        <begin position="8"/>
        <end position="106"/>
    </location>
</feature>
<evidence type="ECO:0000313" key="7">
    <source>
        <dbReference type="EMBL" id="MCG4747204.1"/>
    </source>
</evidence>
<keyword evidence="1" id="KW-0805">Transcription regulation</keyword>
<dbReference type="GO" id="GO:0016747">
    <property type="term" value="F:acyltransferase activity, transferring groups other than amino-acyl groups"/>
    <property type="evidence" value="ECO:0007669"/>
    <property type="project" value="InterPro"/>
</dbReference>
<feature type="domain" description="N-acetyltransferase" evidence="6">
    <location>
        <begin position="135"/>
        <end position="274"/>
    </location>
</feature>
<accession>A0AAX1SMG6</accession>
<dbReference type="SMART" id="SM00342">
    <property type="entry name" value="HTH_ARAC"/>
    <property type="match status" value="1"/>
</dbReference>
<keyword evidence="3" id="KW-0804">Transcription</keyword>
<dbReference type="EMBL" id="JAAITT010000024">
    <property type="protein sequence ID" value="NSJ50326.1"/>
    <property type="molecule type" value="Genomic_DNA"/>
</dbReference>
<dbReference type="PROSITE" id="PS51186">
    <property type="entry name" value="GNAT"/>
    <property type="match status" value="1"/>
</dbReference>
<dbReference type="Gene3D" id="3.40.630.30">
    <property type="match status" value="1"/>
</dbReference>
<sequence length="298" mass="34188">MDRIEKVSMAVNFIEENLTKKLDLGEVAKQIHYSKYHLHRVFADTTGLTIHDYIKRRQLTEAAKLLVFSDRPIIDIALMAGYKSQQAFTSIFTEMYKMPPNKYRENEKFYPLQLKFVLEGSYDMLNKKEEIPWNITFASKEDIPCWMELVRLVVDGFPYLNEEEYSEVLKQKIEAKQALILKDGKTAVGIMLFSGKNGSIDFMGTHPLYRKKGIPKAFLDKVMGELIKDREISITTYRDGDKADTGHRDVIKGLGFAEAELLVEYGYPTQKFILTEGRDRNREASSMGTGPLKEGTEA</sequence>
<evidence type="ECO:0000313" key="10">
    <source>
        <dbReference type="Proteomes" id="UP001299608"/>
    </source>
</evidence>
<evidence type="ECO:0000259" key="6">
    <source>
        <dbReference type="PROSITE" id="PS51186"/>
    </source>
</evidence>
<evidence type="ECO:0000313" key="9">
    <source>
        <dbReference type="Proteomes" id="UP000669239"/>
    </source>
</evidence>
<dbReference type="Gene3D" id="1.10.10.60">
    <property type="entry name" value="Homeodomain-like"/>
    <property type="match status" value="2"/>
</dbReference>
<keyword evidence="9" id="KW-1185">Reference proteome</keyword>
<name>A0AAX1SMG6_9FIRM</name>
<dbReference type="RefSeq" id="WP_117558559.1">
    <property type="nucleotide sequence ID" value="NZ_JAAITT010000024.1"/>
</dbReference>
<evidence type="ECO:0000256" key="2">
    <source>
        <dbReference type="ARBA" id="ARBA00023125"/>
    </source>
</evidence>
<evidence type="ECO:0000256" key="3">
    <source>
        <dbReference type="ARBA" id="ARBA00023163"/>
    </source>
</evidence>
<dbReference type="InterPro" id="IPR018062">
    <property type="entry name" value="HTH_AraC-typ_CS"/>
</dbReference>
<dbReference type="AlphaFoldDB" id="A0AAX1SMG6"/>
<evidence type="ECO:0000256" key="1">
    <source>
        <dbReference type="ARBA" id="ARBA00023015"/>
    </source>
</evidence>
<dbReference type="InterPro" id="IPR018060">
    <property type="entry name" value="HTH_AraC"/>
</dbReference>
<feature type="region of interest" description="Disordered" evidence="4">
    <location>
        <begin position="276"/>
        <end position="298"/>
    </location>
</feature>
<organism evidence="7 10">
    <name type="scientific">Enterocloster aldenensis</name>
    <dbReference type="NCBI Taxonomy" id="358742"/>
    <lineage>
        <taxon>Bacteria</taxon>
        <taxon>Bacillati</taxon>
        <taxon>Bacillota</taxon>
        <taxon>Clostridia</taxon>
        <taxon>Lachnospirales</taxon>
        <taxon>Lachnospiraceae</taxon>
        <taxon>Enterocloster</taxon>
    </lineage>
</organism>